<evidence type="ECO:0000313" key="7">
    <source>
        <dbReference type="Proteomes" id="UP000504633"/>
    </source>
</evidence>
<dbReference type="OrthoDB" id="5583at2759"/>
<feature type="compositionally biased region" description="Basic residues" evidence="6">
    <location>
        <begin position="1"/>
        <end position="21"/>
    </location>
</feature>
<dbReference type="AlphaFoldDB" id="A0A6J1MJQ5"/>
<gene>
    <name evidence="8" type="primary">LOC111603771</name>
</gene>
<dbReference type="OMA" id="KRRDYTG"/>
<feature type="compositionally biased region" description="Basic and acidic residues" evidence="6">
    <location>
        <begin position="207"/>
        <end position="239"/>
    </location>
</feature>
<evidence type="ECO:0000313" key="8">
    <source>
        <dbReference type="RefSeq" id="XP_023177274.2"/>
    </source>
</evidence>
<dbReference type="Proteomes" id="UP000504633">
    <property type="component" value="Unplaced"/>
</dbReference>
<reference evidence="8" key="1">
    <citation type="submission" date="2025-08" db="UniProtKB">
        <authorList>
            <consortium name="RefSeq"/>
        </authorList>
    </citation>
    <scope>IDENTIFICATION</scope>
    <source>
        <strain evidence="8">15085-1641.00</strain>
        <tissue evidence="8">Whole body</tissue>
    </source>
</reference>
<dbReference type="GO" id="GO:0000481">
    <property type="term" value="P:maturation of 5S rRNA"/>
    <property type="evidence" value="ECO:0007669"/>
    <property type="project" value="TreeGrafter"/>
</dbReference>
<dbReference type="RefSeq" id="XP_023177274.2">
    <property type="nucleotide sequence ID" value="XM_023321506.2"/>
</dbReference>
<keyword evidence="3" id="KW-0507">mRNA processing</keyword>
<keyword evidence="7" id="KW-1185">Reference proteome</keyword>
<dbReference type="GO" id="GO:0045292">
    <property type="term" value="P:mRNA cis splicing, via spliceosome"/>
    <property type="evidence" value="ECO:0007669"/>
    <property type="project" value="TreeGrafter"/>
</dbReference>
<dbReference type="KEGG" id="dhe:111603771"/>
<dbReference type="Pfam" id="PF03343">
    <property type="entry name" value="SART-1"/>
    <property type="match status" value="1"/>
</dbReference>
<feature type="compositionally biased region" description="Acidic residues" evidence="6">
    <location>
        <begin position="74"/>
        <end position="84"/>
    </location>
</feature>
<evidence type="ECO:0000256" key="1">
    <source>
        <dbReference type="ARBA" id="ARBA00004123"/>
    </source>
</evidence>
<feature type="compositionally biased region" description="Basic and acidic residues" evidence="6">
    <location>
        <begin position="337"/>
        <end position="347"/>
    </location>
</feature>
<evidence type="ECO:0000256" key="5">
    <source>
        <dbReference type="ARBA" id="ARBA00023242"/>
    </source>
</evidence>
<dbReference type="GeneID" id="111603771"/>
<feature type="region of interest" description="Disordered" evidence="6">
    <location>
        <begin position="630"/>
        <end position="658"/>
    </location>
</feature>
<feature type="region of interest" description="Disordered" evidence="6">
    <location>
        <begin position="1"/>
        <end position="303"/>
    </location>
</feature>
<organism evidence="7 8">
    <name type="scientific">Drosophila hydei</name>
    <name type="common">Fruit fly</name>
    <dbReference type="NCBI Taxonomy" id="7224"/>
    <lineage>
        <taxon>Eukaryota</taxon>
        <taxon>Metazoa</taxon>
        <taxon>Ecdysozoa</taxon>
        <taxon>Arthropoda</taxon>
        <taxon>Hexapoda</taxon>
        <taxon>Insecta</taxon>
        <taxon>Pterygota</taxon>
        <taxon>Neoptera</taxon>
        <taxon>Endopterygota</taxon>
        <taxon>Diptera</taxon>
        <taxon>Brachycera</taxon>
        <taxon>Muscomorpha</taxon>
        <taxon>Ephydroidea</taxon>
        <taxon>Drosophilidae</taxon>
        <taxon>Drosophila</taxon>
    </lineage>
</organism>
<feature type="compositionally biased region" description="Basic residues" evidence="6">
    <location>
        <begin position="43"/>
        <end position="63"/>
    </location>
</feature>
<comment type="similarity">
    <text evidence="2">Belongs to the SNU66/SART1 family.</text>
</comment>
<accession>A0A6J1MJQ5</accession>
<evidence type="ECO:0000256" key="2">
    <source>
        <dbReference type="ARBA" id="ARBA00006076"/>
    </source>
</evidence>
<feature type="compositionally biased region" description="Basic and acidic residues" evidence="6">
    <location>
        <begin position="273"/>
        <end position="285"/>
    </location>
</feature>
<name>A0A6J1MJQ5_DROHY</name>
<dbReference type="PANTHER" id="PTHR14152">
    <property type="entry name" value="SQUAMOUS CELL CARCINOMA ANTIGEN RECOGNISED BY CYTOTOXIC T LYMPHOCYTES"/>
    <property type="match status" value="1"/>
</dbReference>
<keyword evidence="4" id="KW-0508">mRNA splicing</keyword>
<dbReference type="GO" id="GO:0046540">
    <property type="term" value="C:U4/U6 x U5 tri-snRNP complex"/>
    <property type="evidence" value="ECO:0007669"/>
    <property type="project" value="InterPro"/>
</dbReference>
<evidence type="ECO:0000256" key="3">
    <source>
        <dbReference type="ARBA" id="ARBA00022664"/>
    </source>
</evidence>
<feature type="region of interest" description="Disordered" evidence="6">
    <location>
        <begin position="315"/>
        <end position="347"/>
    </location>
</feature>
<comment type="subcellular location">
    <subcellularLocation>
        <location evidence="1">Nucleus</location>
    </subcellularLocation>
</comment>
<dbReference type="InterPro" id="IPR005011">
    <property type="entry name" value="SNU66/SART1"/>
</dbReference>
<evidence type="ECO:0000256" key="6">
    <source>
        <dbReference type="SAM" id="MobiDB-lite"/>
    </source>
</evidence>
<dbReference type="InterPro" id="IPR045347">
    <property type="entry name" value="HIND"/>
</dbReference>
<evidence type="ECO:0000256" key="4">
    <source>
        <dbReference type="ARBA" id="ARBA00023187"/>
    </source>
</evidence>
<keyword evidence="5" id="KW-0539">Nucleus</keyword>
<dbReference type="PANTHER" id="PTHR14152:SF5">
    <property type="entry name" value="U4_U6.U5 TRI-SNRNP-ASSOCIATED PROTEIN 1"/>
    <property type="match status" value="1"/>
</dbReference>
<sequence>MGSSSGKKHKKDKKHSHRSRSRERQRATDDDVTLDLTDDSTSTRHRHHKHKKHKEHRHKHHKQKERERPSEVISLEESDSDSSDCVEVPIEQVVKAKVRDLSVKEREAPTREREPLVRDASGREVFVREREPSAREREPYAREREPSAREREPSAREREPSARERELSVRERETHLRDREPPSREREPSARERDHEITAPPPPQISKHLDYERERRREREIERERESRKRAIKERERMRGNSRSQSPIAPHQVHRQRSHSPKGDNSAGRKRGREREPGRERERVRSRSHSPIPENGAGDVLSIAETNKLRAKLGLKPLEVDAGPSKAAPSTSSDSQQDSKKTGADLSSYKDEWGEFLHKPADNIKEKKEAEKLREKLKQRKEKRFLEERLARIRTLGESDEETDNVSKWVDRNKRVVNEREEALRKAKELEELDEAFGVADIMEQEKQKARQLAYNDRNLKGLRVEHDMNDFGEGRTVILTLKDQDVLNEEDGDTLVNVNMLDDERYKKNVSNKKLNPLSYGYNVYEEQYDELGNPIERSILEKYNEDLEGKPQKRKNFVIGENVEEEREHRRKLLEIKTKLAGKRLETLEDTNLKLASDTFSVQELATFKKPKKKIKKLRQKLKAEDLEPIDELPGSSNLGSRSRSHRDANEDVSMTDEVKAEIKLENDDDDLERVLSKARKLKQKENLIQKSLPIDVASITHNVKPEPVDETSAAGEMVLGTADSNIVLNATAEFCRTLGDIPTYGMAGNRNEDSNDMMDFDRDEALDEHMDTNMDEPALSHGTWNSVNPDEVMQPADLDNLGDDVEERAILDEEPDVGAGVANALRLALSKGYLEKEEKNRPSNTKMAHLQAKNYSIEDKAAGEDDKIGRRDRFHAGPIMDFKDKETFKPNVKLDYIDDNGRILNLKEAFRYLSHKFHGKGPGKNKIEKRLKKMEQDGLMKTMSSTDTPLCTLTMLQQKQKETKTPYVVLSGSNKTTAGVSGASISKFK</sequence>
<proteinExistence type="inferred from homology"/>
<feature type="compositionally biased region" description="Basic and acidic residues" evidence="6">
    <location>
        <begin position="97"/>
        <end position="197"/>
    </location>
</feature>
<protein>
    <submittedName>
        <fullName evidence="8">U4/U6.U5 tri-snRNP-associated protein 1</fullName>
    </submittedName>
</protein>
<dbReference type="Pfam" id="PF19252">
    <property type="entry name" value="HIND"/>
    <property type="match status" value="1"/>
</dbReference>